<dbReference type="GO" id="GO:1990904">
    <property type="term" value="C:ribonucleoprotein complex"/>
    <property type="evidence" value="ECO:0007669"/>
    <property type="project" value="UniProtKB-KW"/>
</dbReference>
<dbReference type="InterPro" id="IPR005633">
    <property type="entry name" value="Ribosomal_uL23_N"/>
</dbReference>
<keyword evidence="10" id="KW-1185">Reference proteome</keyword>
<feature type="region of interest" description="Disordered" evidence="7">
    <location>
        <begin position="199"/>
        <end position="247"/>
    </location>
</feature>
<evidence type="ECO:0000256" key="3">
    <source>
        <dbReference type="ARBA" id="ARBA00022884"/>
    </source>
</evidence>
<dbReference type="FunFam" id="3.30.70.330:FF:000035">
    <property type="entry name" value="60S ribosomal protein L23a"/>
    <property type="match status" value="1"/>
</dbReference>
<dbReference type="InterPro" id="IPR001014">
    <property type="entry name" value="Ribosomal_uL23_CS"/>
</dbReference>
<evidence type="ECO:0000256" key="6">
    <source>
        <dbReference type="RuleBase" id="RU003934"/>
    </source>
</evidence>
<keyword evidence="2" id="KW-0699">rRNA-binding</keyword>
<evidence type="ECO:0000256" key="4">
    <source>
        <dbReference type="ARBA" id="ARBA00022980"/>
    </source>
</evidence>
<keyword evidence="4 6" id="KW-0689">Ribosomal protein</keyword>
<gene>
    <name evidence="9" type="ORF">HMN09_01425000</name>
</gene>
<dbReference type="GO" id="GO:0006412">
    <property type="term" value="P:translation"/>
    <property type="evidence" value="ECO:0007669"/>
    <property type="project" value="InterPro"/>
</dbReference>
<dbReference type="GO" id="GO:0019843">
    <property type="term" value="F:rRNA binding"/>
    <property type="evidence" value="ECO:0007669"/>
    <property type="project" value="UniProtKB-KW"/>
</dbReference>
<dbReference type="NCBIfam" id="NF011118">
    <property type="entry name" value="PRK14548.1"/>
    <property type="match status" value="1"/>
</dbReference>
<dbReference type="GO" id="GO:0005840">
    <property type="term" value="C:ribosome"/>
    <property type="evidence" value="ECO:0007669"/>
    <property type="project" value="UniProtKB-KW"/>
</dbReference>
<reference evidence="9" key="1">
    <citation type="submission" date="2020-05" db="EMBL/GenBank/DDBJ databases">
        <title>Mycena genomes resolve the evolution of fungal bioluminescence.</title>
        <authorList>
            <person name="Tsai I.J."/>
        </authorList>
    </citation>
    <scope>NUCLEOTIDE SEQUENCE</scope>
    <source>
        <strain evidence="9">110903Hualien_Pintung</strain>
    </source>
</reference>
<dbReference type="SUPFAM" id="SSF54189">
    <property type="entry name" value="Ribosomal proteins S24e, L23 and L15e"/>
    <property type="match status" value="1"/>
</dbReference>
<proteinExistence type="inferred from homology"/>
<dbReference type="Pfam" id="PF03939">
    <property type="entry name" value="Ribosomal_L23eN"/>
    <property type="match status" value="1"/>
</dbReference>
<dbReference type="PANTHER" id="PTHR11620">
    <property type="entry name" value="60S RIBOSOMAL PROTEIN L23A"/>
    <property type="match status" value="1"/>
</dbReference>
<dbReference type="PROSITE" id="PS00050">
    <property type="entry name" value="RIBOSOMAL_L23"/>
    <property type="match status" value="1"/>
</dbReference>
<evidence type="ECO:0000256" key="2">
    <source>
        <dbReference type="ARBA" id="ARBA00022730"/>
    </source>
</evidence>
<evidence type="ECO:0000256" key="7">
    <source>
        <dbReference type="SAM" id="MobiDB-lite"/>
    </source>
</evidence>
<evidence type="ECO:0000256" key="5">
    <source>
        <dbReference type="ARBA" id="ARBA00023274"/>
    </source>
</evidence>
<dbReference type="EMBL" id="JACAZE010000052">
    <property type="protein sequence ID" value="KAF7288137.1"/>
    <property type="molecule type" value="Genomic_DNA"/>
</dbReference>
<dbReference type="InterPro" id="IPR012677">
    <property type="entry name" value="Nucleotide-bd_a/b_plait_sf"/>
</dbReference>
<evidence type="ECO:0000313" key="9">
    <source>
        <dbReference type="EMBL" id="KAF7288137.1"/>
    </source>
</evidence>
<dbReference type="GO" id="GO:0003735">
    <property type="term" value="F:structural constituent of ribosome"/>
    <property type="evidence" value="ECO:0007669"/>
    <property type="project" value="InterPro"/>
</dbReference>
<protein>
    <submittedName>
        <fullName evidence="9">Aminoadipate reductase</fullName>
    </submittedName>
</protein>
<dbReference type="OrthoDB" id="1267328at2759"/>
<comment type="similarity">
    <text evidence="1 6">Belongs to the universal ribosomal protein uL23 family.</text>
</comment>
<dbReference type="Pfam" id="PF00276">
    <property type="entry name" value="Ribosomal_L23"/>
    <property type="match status" value="1"/>
</dbReference>
<evidence type="ECO:0000256" key="1">
    <source>
        <dbReference type="ARBA" id="ARBA00006700"/>
    </source>
</evidence>
<evidence type="ECO:0000313" key="10">
    <source>
        <dbReference type="Proteomes" id="UP000613580"/>
    </source>
</evidence>
<dbReference type="Proteomes" id="UP000613580">
    <property type="component" value="Unassembled WGS sequence"/>
</dbReference>
<accession>A0A8H6VNC7</accession>
<dbReference type="HAMAP" id="MF_01369_A">
    <property type="entry name" value="Ribosomal_uL23_A"/>
    <property type="match status" value="1"/>
</dbReference>
<dbReference type="Gene3D" id="3.30.70.330">
    <property type="match status" value="1"/>
</dbReference>
<keyword evidence="5 6" id="KW-0687">Ribonucleoprotein</keyword>
<evidence type="ECO:0000259" key="8">
    <source>
        <dbReference type="Pfam" id="PF03939"/>
    </source>
</evidence>
<feature type="domain" description="Large ribosomal subunit protein uL23 N-terminal" evidence="8">
    <location>
        <begin position="222"/>
        <end position="271"/>
    </location>
</feature>
<name>A0A8H6VNC7_MYCCL</name>
<dbReference type="InterPro" id="IPR013025">
    <property type="entry name" value="Ribosomal_uL23-like"/>
</dbReference>
<sequence>MCCRAGLLAPVSLSMGSPPDKSRNPFLSRCPRWLENGRRTSQPLFPSSPQRPRLSDRSPMILVSTAPLVIPTIQVADGLNKGLDLSPEIMRPMHDSLSPRAVYITHPSKKEPTPQVRVLAGGIIELLKSGRTSLISVLTNGISWQFYYIRQTGATTSHRATSPLNLGVDTLTILKLLVASTVGDPEDFVKFAAVSLPSPTHPADPMATTKTTKTAPKASAKDSKAKAAKKAALQGANSHAKRKTRYSVSFHRPKTLRLPREPKYPRKSVPHAPRMDQFRTIVSPLNTESAMKKIEEHNTLVFIVDIKSNKRQIKDAVKKLYDVQAAKINTLIRPDGKKKAYVRLTADHDALDVANKIGFI</sequence>
<comment type="caution">
    <text evidence="9">The sequence shown here is derived from an EMBL/GenBank/DDBJ whole genome shotgun (WGS) entry which is preliminary data.</text>
</comment>
<feature type="compositionally biased region" description="Low complexity" evidence="7">
    <location>
        <begin position="203"/>
        <end position="218"/>
    </location>
</feature>
<dbReference type="InterPro" id="IPR012678">
    <property type="entry name" value="Ribosomal_uL23/eL15/eS24_sf"/>
</dbReference>
<organism evidence="9 10">
    <name type="scientific">Mycena chlorophos</name>
    <name type="common">Agaric fungus</name>
    <name type="synonym">Agaricus chlorophos</name>
    <dbReference type="NCBI Taxonomy" id="658473"/>
    <lineage>
        <taxon>Eukaryota</taxon>
        <taxon>Fungi</taxon>
        <taxon>Dikarya</taxon>
        <taxon>Basidiomycota</taxon>
        <taxon>Agaricomycotina</taxon>
        <taxon>Agaricomycetes</taxon>
        <taxon>Agaricomycetidae</taxon>
        <taxon>Agaricales</taxon>
        <taxon>Marasmiineae</taxon>
        <taxon>Mycenaceae</taxon>
        <taxon>Mycena</taxon>
    </lineage>
</organism>
<dbReference type="AlphaFoldDB" id="A0A8H6VNC7"/>
<keyword evidence="3" id="KW-0694">RNA-binding</keyword>